<dbReference type="OrthoDB" id="1895233at2759"/>
<keyword evidence="2" id="KW-1185">Reference proteome</keyword>
<organism evidence="1 2">
    <name type="scientific">Tetracentron sinense</name>
    <name type="common">Spur-leaf</name>
    <dbReference type="NCBI Taxonomy" id="13715"/>
    <lineage>
        <taxon>Eukaryota</taxon>
        <taxon>Viridiplantae</taxon>
        <taxon>Streptophyta</taxon>
        <taxon>Embryophyta</taxon>
        <taxon>Tracheophyta</taxon>
        <taxon>Spermatophyta</taxon>
        <taxon>Magnoliopsida</taxon>
        <taxon>Trochodendrales</taxon>
        <taxon>Trochodendraceae</taxon>
        <taxon>Tetracentron</taxon>
    </lineage>
</organism>
<proteinExistence type="predicted"/>
<dbReference type="PANTHER" id="PTHR37720:SF2">
    <property type="entry name" value="OS10G0481400 PROTEIN"/>
    <property type="match status" value="1"/>
</dbReference>
<dbReference type="OMA" id="IFGKQFR"/>
<protein>
    <submittedName>
        <fullName evidence="1">Uncharacterized protein</fullName>
    </submittedName>
</protein>
<comment type="caution">
    <text evidence="1">The sequence shown here is derived from an EMBL/GenBank/DDBJ whole genome shotgun (WGS) entry which is preliminary data.</text>
</comment>
<dbReference type="EMBL" id="JABCRI010000011">
    <property type="protein sequence ID" value="KAF8397685.1"/>
    <property type="molecule type" value="Genomic_DNA"/>
</dbReference>
<evidence type="ECO:0000313" key="2">
    <source>
        <dbReference type="Proteomes" id="UP000655225"/>
    </source>
</evidence>
<dbReference type="Proteomes" id="UP000655225">
    <property type="component" value="Unassembled WGS sequence"/>
</dbReference>
<sequence length="93" mass="10352">MISVLAQERLLGAALGSIFTGIIVFEQRKSIYSLISENQSQHIAQYQSAPSSVNLMREPIFGKKFRSEFAHLWNKAVDQTLGPVIASISSRGW</sequence>
<gene>
    <name evidence="1" type="ORF">HHK36_016606</name>
</gene>
<evidence type="ECO:0000313" key="1">
    <source>
        <dbReference type="EMBL" id="KAF8397685.1"/>
    </source>
</evidence>
<dbReference type="AlphaFoldDB" id="A0A834YZU2"/>
<dbReference type="PANTHER" id="PTHR37720">
    <property type="entry name" value="OS10G0481400 PROTEIN"/>
    <property type="match status" value="1"/>
</dbReference>
<accession>A0A834YZU2</accession>
<name>A0A834YZU2_TETSI</name>
<reference evidence="1 2" key="1">
    <citation type="submission" date="2020-04" db="EMBL/GenBank/DDBJ databases">
        <title>Plant Genome Project.</title>
        <authorList>
            <person name="Zhang R.-G."/>
        </authorList>
    </citation>
    <scope>NUCLEOTIDE SEQUENCE [LARGE SCALE GENOMIC DNA]</scope>
    <source>
        <strain evidence="1">YNK0</strain>
        <tissue evidence="1">Leaf</tissue>
    </source>
</reference>